<dbReference type="Gene3D" id="3.30.1180.10">
    <property type="match status" value="1"/>
</dbReference>
<dbReference type="OrthoDB" id="9775494at2"/>
<protein>
    <submittedName>
        <fullName evidence="2">Fatty acid-binding protein DegV</fullName>
    </submittedName>
</protein>
<dbReference type="Pfam" id="PF02645">
    <property type="entry name" value="DegV"/>
    <property type="match status" value="1"/>
</dbReference>
<dbReference type="InterPro" id="IPR043168">
    <property type="entry name" value="DegV_C"/>
</dbReference>
<dbReference type="GO" id="GO:0008289">
    <property type="term" value="F:lipid binding"/>
    <property type="evidence" value="ECO:0007669"/>
    <property type="project" value="UniProtKB-KW"/>
</dbReference>
<comment type="caution">
    <text evidence="2">The sequence shown here is derived from an EMBL/GenBank/DDBJ whole genome shotgun (WGS) entry which is preliminary data.</text>
</comment>
<accession>A0A0V8J843</accession>
<dbReference type="Gene3D" id="3.40.50.10170">
    <property type="match status" value="1"/>
</dbReference>
<dbReference type="RefSeq" id="WP_061971881.1">
    <property type="nucleotide sequence ID" value="NZ_FMAV01000002.1"/>
</dbReference>
<keyword evidence="1" id="KW-0446">Lipid-binding</keyword>
<dbReference type="PANTHER" id="PTHR33434:SF2">
    <property type="entry name" value="FATTY ACID-BINDING PROTEIN TM_1468"/>
    <property type="match status" value="1"/>
</dbReference>
<dbReference type="PANTHER" id="PTHR33434">
    <property type="entry name" value="DEGV DOMAIN-CONTAINING PROTEIN DR_1986-RELATED"/>
    <property type="match status" value="1"/>
</dbReference>
<evidence type="ECO:0000256" key="1">
    <source>
        <dbReference type="ARBA" id="ARBA00023121"/>
    </source>
</evidence>
<dbReference type="Proteomes" id="UP000054099">
    <property type="component" value="Unassembled WGS sequence"/>
</dbReference>
<dbReference type="InterPro" id="IPR003797">
    <property type="entry name" value="DegV"/>
</dbReference>
<dbReference type="SUPFAM" id="SSF82549">
    <property type="entry name" value="DAK1/DegV-like"/>
    <property type="match status" value="1"/>
</dbReference>
<dbReference type="InterPro" id="IPR050270">
    <property type="entry name" value="DegV_domain_contain"/>
</dbReference>
<gene>
    <name evidence="2" type="ORF">AS030_10920</name>
</gene>
<reference evidence="2 3" key="1">
    <citation type="journal article" date="2014" name="Antonie Van Leeuwenhoek">
        <title>Fictibacillus enclensis sp. nov., isolated from marine sediment.</title>
        <authorList>
            <person name="Dastager S.G."/>
            <person name="Mawlankar R."/>
            <person name="Srinivasan K."/>
            <person name="Tang S.K."/>
            <person name="Lee J.C."/>
            <person name="Ramana V.V."/>
            <person name="Shouche Y.S."/>
        </authorList>
    </citation>
    <scope>NUCLEOTIDE SEQUENCE [LARGE SCALE GENOMIC DNA]</scope>
    <source>
        <strain evidence="2 3">NIO-1003</strain>
    </source>
</reference>
<sequence>MNKVAIITDSTAYIPEHVRKEKNIVMIPLNVIFGNETYKEEVELKKDGFYEMVGKGGNLPKTSQPSIGELADTLEALSKEYDEAVMITLSSGISGTYQSALSLADMVENIKFYVFDSEISCAPQAHYAYTAVDMANEGADGAQIMEKLNEIKSQGIPAYFVVNDLNHLHRGGRMNTAQLLVGNLLQIKPVLHFQDKKIVPFEKIRTKKKAIGRIHQLMEQSVRPDEKFHVSVIHAQREEEAREIAGEIQAKYPNASVAVDYFGPVIGTHLGEGSLGITWMKN</sequence>
<dbReference type="NCBIfam" id="TIGR00762">
    <property type="entry name" value="DegV"/>
    <property type="match status" value="1"/>
</dbReference>
<dbReference type="EMBL" id="LNQN01000002">
    <property type="protein sequence ID" value="KSU83092.1"/>
    <property type="molecule type" value="Genomic_DNA"/>
</dbReference>
<proteinExistence type="predicted"/>
<evidence type="ECO:0000313" key="2">
    <source>
        <dbReference type="EMBL" id="KSU83092.1"/>
    </source>
</evidence>
<name>A0A0V8J843_9BACL</name>
<evidence type="ECO:0000313" key="3">
    <source>
        <dbReference type="Proteomes" id="UP000054099"/>
    </source>
</evidence>
<organism evidence="2 3">
    <name type="scientific">Fictibacillus enclensis</name>
    <dbReference type="NCBI Taxonomy" id="1017270"/>
    <lineage>
        <taxon>Bacteria</taxon>
        <taxon>Bacillati</taxon>
        <taxon>Bacillota</taxon>
        <taxon>Bacilli</taxon>
        <taxon>Bacillales</taxon>
        <taxon>Fictibacillaceae</taxon>
        <taxon>Fictibacillus</taxon>
    </lineage>
</organism>
<dbReference type="PROSITE" id="PS51482">
    <property type="entry name" value="DEGV"/>
    <property type="match status" value="1"/>
</dbReference>
<keyword evidence="3" id="KW-1185">Reference proteome</keyword>
<dbReference type="AlphaFoldDB" id="A0A0V8J843"/>